<evidence type="ECO:0000313" key="5">
    <source>
        <dbReference type="Proteomes" id="UP000245670"/>
    </source>
</evidence>
<keyword evidence="5" id="KW-1185">Reference proteome</keyword>
<proteinExistence type="predicted"/>
<evidence type="ECO:0000313" key="4">
    <source>
        <dbReference type="EMBL" id="PWG05328.1"/>
    </source>
</evidence>
<sequence>MGMQSLKNNQTKFKNHKMNFKNIKIALASILFLATISFTAQETVTVPLSNPTKPGLLKMGIINGSIKIIGTSGKEVVIKGTKRKESESRYKQHRKSKSNTDGLKRISNNSLEFSAEEYDNTVRVRGSVHGTTDFEIQVPKNFSLKISTINRGEIYVENVNGTMDVSNTNGKITLKDISGSVSADALNRNIVVNFIKVTPNVAMAFSSLNGDIDITFPKNLKADIKVKSDRGEIFTDFDLKTKPSSAKITKGDNRKGNAYNVKVEKWITGSINGGGPEILFKNFNGDVIIRAK</sequence>
<evidence type="ECO:0000259" key="3">
    <source>
        <dbReference type="Pfam" id="PF13349"/>
    </source>
</evidence>
<dbReference type="EMBL" id="QFFG01000003">
    <property type="protein sequence ID" value="PWG05328.1"/>
    <property type="molecule type" value="Genomic_DNA"/>
</dbReference>
<feature type="domain" description="DUF4097" evidence="3">
    <location>
        <begin position="150"/>
        <end position="262"/>
    </location>
</feature>
<dbReference type="InterPro" id="IPR025164">
    <property type="entry name" value="Toastrack_DUF4097"/>
</dbReference>
<protein>
    <recommendedName>
        <fullName evidence="3">DUF4097 domain-containing protein</fullName>
    </recommendedName>
</protein>
<name>A0A2U2JAG0_9FLAO</name>
<feature type="signal peptide" evidence="2">
    <location>
        <begin position="1"/>
        <end position="40"/>
    </location>
</feature>
<organism evidence="4 5">
    <name type="scientific">Polaribacter aquimarinus</name>
    <dbReference type="NCBI Taxonomy" id="2100726"/>
    <lineage>
        <taxon>Bacteria</taxon>
        <taxon>Pseudomonadati</taxon>
        <taxon>Bacteroidota</taxon>
        <taxon>Flavobacteriia</taxon>
        <taxon>Flavobacteriales</taxon>
        <taxon>Flavobacteriaceae</taxon>
    </lineage>
</organism>
<evidence type="ECO:0000256" key="2">
    <source>
        <dbReference type="SAM" id="SignalP"/>
    </source>
</evidence>
<evidence type="ECO:0000256" key="1">
    <source>
        <dbReference type="SAM" id="MobiDB-lite"/>
    </source>
</evidence>
<feature type="region of interest" description="Disordered" evidence="1">
    <location>
        <begin position="81"/>
        <end position="103"/>
    </location>
</feature>
<dbReference type="Proteomes" id="UP000245670">
    <property type="component" value="Unassembled WGS sequence"/>
</dbReference>
<accession>A0A2U2JAG0</accession>
<keyword evidence="2" id="KW-0732">Signal</keyword>
<gene>
    <name evidence="4" type="ORF">DIS07_08820</name>
</gene>
<dbReference type="OrthoDB" id="787698at2"/>
<comment type="caution">
    <text evidence="4">The sequence shown here is derived from an EMBL/GenBank/DDBJ whole genome shotgun (WGS) entry which is preliminary data.</text>
</comment>
<dbReference type="AlphaFoldDB" id="A0A2U2JAG0"/>
<dbReference type="Pfam" id="PF13349">
    <property type="entry name" value="DUF4097"/>
    <property type="match status" value="1"/>
</dbReference>
<reference evidence="4 5" key="1">
    <citation type="submission" date="2018-05" db="EMBL/GenBank/DDBJ databases">
        <title>Polaribacter aquimarinus sp. nov., isolated from sediment in a sediment of sea.</title>
        <authorList>
            <person name="Lu D."/>
        </authorList>
    </citation>
    <scope>NUCLEOTIDE SEQUENCE [LARGE SCALE GENOMIC DNA]</scope>
    <source>
        <strain evidence="4 5">ZY113</strain>
    </source>
</reference>
<feature type="chain" id="PRO_5015680933" description="DUF4097 domain-containing protein" evidence="2">
    <location>
        <begin position="41"/>
        <end position="292"/>
    </location>
</feature>